<dbReference type="Proteomes" id="UP000266723">
    <property type="component" value="Unassembled WGS sequence"/>
</dbReference>
<organism evidence="2 3">
    <name type="scientific">Brassica cretica</name>
    <name type="common">Mustard</name>
    <dbReference type="NCBI Taxonomy" id="69181"/>
    <lineage>
        <taxon>Eukaryota</taxon>
        <taxon>Viridiplantae</taxon>
        <taxon>Streptophyta</taxon>
        <taxon>Embryophyta</taxon>
        <taxon>Tracheophyta</taxon>
        <taxon>Spermatophyta</taxon>
        <taxon>Magnoliopsida</taxon>
        <taxon>eudicotyledons</taxon>
        <taxon>Gunneridae</taxon>
        <taxon>Pentapetalae</taxon>
        <taxon>rosids</taxon>
        <taxon>malvids</taxon>
        <taxon>Brassicales</taxon>
        <taxon>Brassicaceae</taxon>
        <taxon>Brassiceae</taxon>
        <taxon>Brassica</taxon>
    </lineage>
</organism>
<proteinExistence type="predicted"/>
<accession>A0ABQ7BZ57</accession>
<sequence length="174" mass="20448">MQMTDKIMLKFYLYRRRESTLHSVERERWRLFILEDIDTARRRQIRGDRHRETPGDEPLSSTIDHGGVDENERDGERSPSIDHGGIDESERDGERSPSIDHGGVEVESRGDWFPRERWGSAESSRENQKRLVSRERKKRTRNRREHNTCPIGILTRGNVVRAALQIKRETEKSA</sequence>
<keyword evidence="3" id="KW-1185">Reference proteome</keyword>
<reference evidence="2 3" key="1">
    <citation type="journal article" date="2020" name="BMC Genomics">
        <title>Intraspecific diversification of the crop wild relative Brassica cretica Lam. using demographic model selection.</title>
        <authorList>
            <person name="Kioukis A."/>
            <person name="Michalopoulou V.A."/>
            <person name="Briers L."/>
            <person name="Pirintsos S."/>
            <person name="Studholme D.J."/>
            <person name="Pavlidis P."/>
            <person name="Sarris P.F."/>
        </authorList>
    </citation>
    <scope>NUCLEOTIDE SEQUENCE [LARGE SCALE GENOMIC DNA]</scope>
    <source>
        <strain evidence="3">cv. PFS-1207/04</strain>
    </source>
</reference>
<evidence type="ECO:0000313" key="2">
    <source>
        <dbReference type="EMBL" id="KAF3545151.1"/>
    </source>
</evidence>
<feature type="compositionally biased region" description="Basic and acidic residues" evidence="1">
    <location>
        <begin position="66"/>
        <end position="134"/>
    </location>
</feature>
<comment type="caution">
    <text evidence="2">The sequence shown here is derived from an EMBL/GenBank/DDBJ whole genome shotgun (WGS) entry which is preliminary data.</text>
</comment>
<feature type="compositionally biased region" description="Basic and acidic residues" evidence="1">
    <location>
        <begin position="45"/>
        <end position="54"/>
    </location>
</feature>
<evidence type="ECO:0000256" key="1">
    <source>
        <dbReference type="SAM" id="MobiDB-lite"/>
    </source>
</evidence>
<evidence type="ECO:0000313" key="3">
    <source>
        <dbReference type="Proteomes" id="UP000266723"/>
    </source>
</evidence>
<feature type="compositionally biased region" description="Basic residues" evidence="1">
    <location>
        <begin position="135"/>
        <end position="144"/>
    </location>
</feature>
<dbReference type="EMBL" id="QGKV02000832">
    <property type="protein sequence ID" value="KAF3545151.1"/>
    <property type="molecule type" value="Genomic_DNA"/>
</dbReference>
<gene>
    <name evidence="2" type="ORF">DY000_02010006</name>
</gene>
<protein>
    <recommendedName>
        <fullName evidence="4">NAC domain-containing protein</fullName>
    </recommendedName>
</protein>
<name>A0ABQ7BZ57_BRACR</name>
<evidence type="ECO:0008006" key="4">
    <source>
        <dbReference type="Google" id="ProtNLM"/>
    </source>
</evidence>
<feature type="region of interest" description="Disordered" evidence="1">
    <location>
        <begin position="45"/>
        <end position="148"/>
    </location>
</feature>